<dbReference type="Proteomes" id="UP000190831">
    <property type="component" value="Chromosome H"/>
</dbReference>
<feature type="transmembrane region" description="Helical" evidence="2">
    <location>
        <begin position="96"/>
        <end position="113"/>
    </location>
</feature>
<proteinExistence type="predicted"/>
<dbReference type="GO" id="GO:0051082">
    <property type="term" value="F:unfolded protein binding"/>
    <property type="evidence" value="ECO:0007669"/>
    <property type="project" value="TreeGrafter"/>
</dbReference>
<gene>
    <name evidence="3" type="ORF">LAFE_0H03730G</name>
</gene>
<evidence type="ECO:0000313" key="4">
    <source>
        <dbReference type="Proteomes" id="UP000190831"/>
    </source>
</evidence>
<organism evidence="3 4">
    <name type="scientific">Lachancea fermentati</name>
    <name type="common">Zygosaccharomyces fermentati</name>
    <dbReference type="NCBI Taxonomy" id="4955"/>
    <lineage>
        <taxon>Eukaryota</taxon>
        <taxon>Fungi</taxon>
        <taxon>Dikarya</taxon>
        <taxon>Ascomycota</taxon>
        <taxon>Saccharomycotina</taxon>
        <taxon>Saccharomycetes</taxon>
        <taxon>Saccharomycetales</taxon>
        <taxon>Saccharomycetaceae</taxon>
        <taxon>Lachancea</taxon>
    </lineage>
</organism>
<protein>
    <submittedName>
        <fullName evidence="3">LAFE_0H03730g1_1</fullName>
    </submittedName>
</protein>
<dbReference type="OrthoDB" id="5229808at2759"/>
<accession>A0A1G4MJJ7</accession>
<keyword evidence="4" id="KW-1185">Reference proteome</keyword>
<feature type="transmembrane region" description="Helical" evidence="2">
    <location>
        <begin position="133"/>
        <end position="160"/>
    </location>
</feature>
<keyword evidence="2" id="KW-0812">Transmembrane</keyword>
<dbReference type="OMA" id="DAYYSFL"/>
<dbReference type="PANTHER" id="PTHR28228:SF1">
    <property type="entry name" value="SECRETORY COMPONENT PROTEIN SHR3"/>
    <property type="match status" value="1"/>
</dbReference>
<feature type="transmembrane region" description="Helical" evidence="2">
    <location>
        <begin position="7"/>
        <end position="29"/>
    </location>
</feature>
<evidence type="ECO:0000313" key="3">
    <source>
        <dbReference type="EMBL" id="SCW04001.1"/>
    </source>
</evidence>
<dbReference type="AlphaFoldDB" id="A0A1G4MJJ7"/>
<dbReference type="EMBL" id="LT598491">
    <property type="protein sequence ID" value="SCW04001.1"/>
    <property type="molecule type" value="Genomic_DNA"/>
</dbReference>
<name>A0A1G4MJJ7_LACFM</name>
<evidence type="ECO:0000256" key="1">
    <source>
        <dbReference type="SAM" id="MobiDB-lite"/>
    </source>
</evidence>
<sequence length="199" mass="22561">MAFTYRDLCTIGSALILIGTSFTMGVFFANQTYDYHLLFNPDVTEAHFENALRHYQTLFYTHPKVLYAFGFVVSLGLIGSLIRVYKPNPDIQLFEYGSLGMYVLGVCVFITNIKTGIESAKYRNWGEVTENQGLAVIASSNIILLLVFVGVLVLQAGLWYTDWEYQQRLKEFYAAEETEKTSKTQKGEKADSAQSKKKK</sequence>
<dbReference type="SMART" id="SM00786">
    <property type="entry name" value="SHR3_chaperone"/>
    <property type="match status" value="1"/>
</dbReference>
<keyword evidence="2" id="KW-0472">Membrane</keyword>
<dbReference type="GO" id="GO:0005789">
    <property type="term" value="C:endoplasmic reticulum membrane"/>
    <property type="evidence" value="ECO:0007669"/>
    <property type="project" value="TreeGrafter"/>
</dbReference>
<dbReference type="Pfam" id="PF08229">
    <property type="entry name" value="SHR3_chaperone"/>
    <property type="match status" value="1"/>
</dbReference>
<dbReference type="GO" id="GO:0006888">
    <property type="term" value="P:endoplasmic reticulum to Golgi vesicle-mediated transport"/>
    <property type="evidence" value="ECO:0007669"/>
    <property type="project" value="TreeGrafter"/>
</dbReference>
<feature type="transmembrane region" description="Helical" evidence="2">
    <location>
        <begin position="65"/>
        <end position="84"/>
    </location>
</feature>
<feature type="region of interest" description="Disordered" evidence="1">
    <location>
        <begin position="177"/>
        <end position="199"/>
    </location>
</feature>
<dbReference type="PANTHER" id="PTHR28228">
    <property type="entry name" value="SECRETORY COMPONENT PROTEIN SHR3"/>
    <property type="match status" value="1"/>
</dbReference>
<dbReference type="InterPro" id="IPR013248">
    <property type="entry name" value="Psh3/Shr3"/>
</dbReference>
<reference evidence="3 4" key="1">
    <citation type="submission" date="2016-03" db="EMBL/GenBank/DDBJ databases">
        <authorList>
            <person name="Devillers H."/>
        </authorList>
    </citation>
    <scope>NUCLEOTIDE SEQUENCE [LARGE SCALE GENOMIC DNA]</scope>
    <source>
        <strain evidence="3">CBS 6772</strain>
    </source>
</reference>
<dbReference type="STRING" id="4955.A0A1G4MJJ7"/>
<evidence type="ECO:0000256" key="2">
    <source>
        <dbReference type="SAM" id="Phobius"/>
    </source>
</evidence>
<dbReference type="PIRSF" id="PIRSF029187">
    <property type="entry name" value="Shr3_AAP_chap"/>
    <property type="match status" value="1"/>
</dbReference>
<feature type="compositionally biased region" description="Basic and acidic residues" evidence="1">
    <location>
        <begin position="177"/>
        <end position="191"/>
    </location>
</feature>
<keyword evidence="2" id="KW-1133">Transmembrane helix</keyword>